<dbReference type="GO" id="GO:0003677">
    <property type="term" value="F:DNA binding"/>
    <property type="evidence" value="ECO:0007669"/>
    <property type="project" value="InterPro"/>
</dbReference>
<dbReference type="GO" id="GO:0005524">
    <property type="term" value="F:ATP binding"/>
    <property type="evidence" value="ECO:0007669"/>
    <property type="project" value="UniProtKB-UniRule"/>
</dbReference>
<evidence type="ECO:0000256" key="9">
    <source>
        <dbReference type="PROSITE-ProRule" id="PRU00560"/>
    </source>
</evidence>
<organism evidence="12 13">
    <name type="scientific">Paenibacillus alvei</name>
    <name type="common">Bacillus alvei</name>
    <dbReference type="NCBI Taxonomy" id="44250"/>
    <lineage>
        <taxon>Bacteria</taxon>
        <taxon>Bacillati</taxon>
        <taxon>Bacillota</taxon>
        <taxon>Bacilli</taxon>
        <taxon>Bacillales</taxon>
        <taxon>Paenibacillaceae</taxon>
        <taxon>Paenibacillus</taxon>
    </lineage>
</organism>
<dbReference type="AlphaFoldDB" id="A0A383R5I8"/>
<name>A0A383R5I8_PAEAL</name>
<keyword evidence="3 9" id="KW-0347">Helicase</keyword>
<keyword evidence="5" id="KW-0413">Isomerase</keyword>
<feature type="coiled-coil region" evidence="10">
    <location>
        <begin position="19"/>
        <end position="46"/>
    </location>
</feature>
<dbReference type="Gene3D" id="3.40.50.300">
    <property type="entry name" value="P-loop containing nucleotide triphosphate hydrolases"/>
    <property type="match status" value="3"/>
</dbReference>
<dbReference type="GO" id="GO:0016887">
    <property type="term" value="F:ATP hydrolysis activity"/>
    <property type="evidence" value="ECO:0007669"/>
    <property type="project" value="RHEA"/>
</dbReference>
<evidence type="ECO:0000256" key="4">
    <source>
        <dbReference type="ARBA" id="ARBA00022840"/>
    </source>
</evidence>
<comment type="catalytic activity">
    <reaction evidence="6">
        <text>Couples ATP hydrolysis with the unwinding of duplex DNA by translocating in the 3'-5' direction.</text>
        <dbReference type="EC" id="5.6.2.4"/>
    </reaction>
</comment>
<dbReference type="GO" id="GO:0005829">
    <property type="term" value="C:cytosol"/>
    <property type="evidence" value="ECO:0007669"/>
    <property type="project" value="TreeGrafter"/>
</dbReference>
<evidence type="ECO:0000259" key="11">
    <source>
        <dbReference type="PROSITE" id="PS51198"/>
    </source>
</evidence>
<dbReference type="Pfam" id="PF13361">
    <property type="entry name" value="UvrD_C"/>
    <property type="match status" value="1"/>
</dbReference>
<keyword evidence="1 9" id="KW-0547">Nucleotide-binding</keyword>
<proteinExistence type="predicted"/>
<gene>
    <name evidence="12" type="ORF">PBLR_10777</name>
</gene>
<dbReference type="SUPFAM" id="SSF52540">
    <property type="entry name" value="P-loop containing nucleoside triphosphate hydrolases"/>
    <property type="match status" value="1"/>
</dbReference>
<evidence type="ECO:0000256" key="2">
    <source>
        <dbReference type="ARBA" id="ARBA00022801"/>
    </source>
</evidence>
<evidence type="ECO:0000256" key="3">
    <source>
        <dbReference type="ARBA" id="ARBA00022806"/>
    </source>
</evidence>
<feature type="domain" description="UvrD-like helicase ATP-binding" evidence="11">
    <location>
        <begin position="209"/>
        <end position="603"/>
    </location>
</feature>
<evidence type="ECO:0000313" key="13">
    <source>
        <dbReference type="Proteomes" id="UP000304148"/>
    </source>
</evidence>
<evidence type="ECO:0000256" key="8">
    <source>
        <dbReference type="ARBA" id="ARBA00048988"/>
    </source>
</evidence>
<dbReference type="GO" id="GO:0000725">
    <property type="term" value="P:recombinational repair"/>
    <property type="evidence" value="ECO:0007669"/>
    <property type="project" value="TreeGrafter"/>
</dbReference>
<dbReference type="Proteomes" id="UP000304148">
    <property type="component" value="Chromosome"/>
</dbReference>
<dbReference type="EMBL" id="LS992241">
    <property type="protein sequence ID" value="SYX82355.1"/>
    <property type="molecule type" value="Genomic_DNA"/>
</dbReference>
<comment type="catalytic activity">
    <reaction evidence="8">
        <text>ATP + H2O = ADP + phosphate + H(+)</text>
        <dbReference type="Rhea" id="RHEA:13065"/>
        <dbReference type="ChEBI" id="CHEBI:15377"/>
        <dbReference type="ChEBI" id="CHEBI:15378"/>
        <dbReference type="ChEBI" id="CHEBI:30616"/>
        <dbReference type="ChEBI" id="CHEBI:43474"/>
        <dbReference type="ChEBI" id="CHEBI:456216"/>
        <dbReference type="EC" id="5.6.2.4"/>
    </reaction>
</comment>
<protein>
    <recommendedName>
        <fullName evidence="7">DNA 3'-5' helicase</fullName>
        <ecNumber evidence="7">5.6.2.4</ecNumber>
    </recommendedName>
</protein>
<dbReference type="NCBIfam" id="NF041464">
    <property type="entry name" value="HelD_BACSU"/>
    <property type="match status" value="1"/>
</dbReference>
<reference evidence="13" key="1">
    <citation type="submission" date="2018-08" db="EMBL/GenBank/DDBJ databases">
        <authorList>
            <person name="Chevrot R."/>
        </authorList>
    </citation>
    <scope>NUCLEOTIDE SEQUENCE [LARGE SCALE GENOMIC DNA]</scope>
</reference>
<dbReference type="PROSITE" id="PS51198">
    <property type="entry name" value="UVRD_HELICASE_ATP_BIND"/>
    <property type="match status" value="1"/>
</dbReference>
<dbReference type="InterPro" id="IPR014017">
    <property type="entry name" value="DNA_helicase_UvrD-like_C"/>
</dbReference>
<keyword evidence="10" id="KW-0175">Coiled coil</keyword>
<accession>A0A383R5I8</accession>
<dbReference type="InterPro" id="IPR000212">
    <property type="entry name" value="DNA_helicase_UvrD/REP"/>
</dbReference>
<evidence type="ECO:0000256" key="1">
    <source>
        <dbReference type="ARBA" id="ARBA00022741"/>
    </source>
</evidence>
<dbReference type="PANTHER" id="PTHR11070:SF17">
    <property type="entry name" value="DNA HELICASE IV"/>
    <property type="match status" value="1"/>
</dbReference>
<evidence type="ECO:0000256" key="5">
    <source>
        <dbReference type="ARBA" id="ARBA00023235"/>
    </source>
</evidence>
<feature type="binding site" evidence="9">
    <location>
        <begin position="230"/>
        <end position="237"/>
    </location>
    <ligand>
        <name>ATP</name>
        <dbReference type="ChEBI" id="CHEBI:30616"/>
    </ligand>
</feature>
<evidence type="ECO:0000256" key="7">
    <source>
        <dbReference type="ARBA" id="ARBA00034808"/>
    </source>
</evidence>
<dbReference type="Pfam" id="PF00580">
    <property type="entry name" value="UvrD-helicase"/>
    <property type="match status" value="1"/>
</dbReference>
<dbReference type="RefSeq" id="WP_138184730.1">
    <property type="nucleotide sequence ID" value="NZ_LS992241.1"/>
</dbReference>
<dbReference type="InterPro" id="IPR027785">
    <property type="entry name" value="UvrD-like_helicase_C"/>
</dbReference>
<keyword evidence="2 9" id="KW-0378">Hydrolase</keyword>
<keyword evidence="4 9" id="KW-0067">ATP-binding</keyword>
<evidence type="ECO:0000256" key="10">
    <source>
        <dbReference type="SAM" id="Coils"/>
    </source>
</evidence>
<dbReference type="EC" id="5.6.2.4" evidence="7"/>
<dbReference type="InterPro" id="IPR014016">
    <property type="entry name" value="UvrD-like_ATP-bd"/>
</dbReference>
<dbReference type="Pfam" id="PF13538">
    <property type="entry name" value="UvrD_C_2"/>
    <property type="match status" value="1"/>
</dbReference>
<evidence type="ECO:0000256" key="6">
    <source>
        <dbReference type="ARBA" id="ARBA00034617"/>
    </source>
</evidence>
<evidence type="ECO:0000313" key="12">
    <source>
        <dbReference type="EMBL" id="SYX82355.1"/>
    </source>
</evidence>
<dbReference type="InterPro" id="IPR027417">
    <property type="entry name" value="P-loop_NTPase"/>
</dbReference>
<dbReference type="GO" id="GO:0043138">
    <property type="term" value="F:3'-5' DNA helicase activity"/>
    <property type="evidence" value="ECO:0007669"/>
    <property type="project" value="UniProtKB-EC"/>
</dbReference>
<dbReference type="InterPro" id="IPR048228">
    <property type="entry name" value="HelD_bacillota"/>
</dbReference>
<dbReference type="PANTHER" id="PTHR11070">
    <property type="entry name" value="UVRD / RECB / PCRA DNA HELICASE FAMILY MEMBER"/>
    <property type="match status" value="1"/>
</dbReference>
<sequence length="765" mass="88584">MNEQPSMRDEEELYLTGVLRLMDRQIAALEATAEERQAEIVEMKRQFWDEVSVDNDEMFETYVSIMQQAKDLASHERVQKHAAKWLNKLRKHIQAPYFGRVDFIEDGDMETLPVYIGLMSVSDEESGEHLVYDWRTPIAGLFYDYAPGPVQYRTPAGVIEGEMTLKRQFLIRNGRLEAVFDTGIQIGDDMLKEMLKRSADTKMKSIVSTIQREQNAIIRDDLHDVLIVQGAAGSGKTSAAMQRIAYLLYKYRSSMRSEQIILFSPNDLFNDYVSSILPELGEENMTQTTFQSYIEHRLVTERSIEDIYDQTERLMQGMERWTASREARVEAAAARWKASAGYQQVLDRYIESLQREGVRFIRFGTPKRTIISTEQLAEQFYGQLADWSLPARMDKLRDWLLEQLRAWAVKEQKRVYRKLQQQPNYLGTEEELRDLSRKQVNKWLKRFRKQAKELRFVDWEEMYCDCMRKLEHWARQTEGIAIVNETIDVETIRAIGQRAINQFESGMIPFEDASPLLYLIESVEGFDTFNHIRHVVIDEAQDYSPFQYALLTRLFPRSRFTILGDWNQAIYESNRMGSASALQAVFSEKKSDVITLRKSYRSTRNIMELASSVLPNGEKVEPFSREGEEPILIRCEDEEEQLDQASKQLSAWTEAGELASIAIITKDEATAAQVHERLQHSFPQLKRVSKHTKQFVSGLWVVPSYLAKGLEFDGVIVFDAQEQAYGNEADRKLFYTVCTRAMHRLALLAVGSVTPFLDSWNQGRS</sequence>